<feature type="region of interest" description="Disordered" evidence="1">
    <location>
        <begin position="160"/>
        <end position="203"/>
    </location>
</feature>
<dbReference type="Proteomes" id="UP001501147">
    <property type="component" value="Unassembled WGS sequence"/>
</dbReference>
<dbReference type="InterPro" id="IPR036365">
    <property type="entry name" value="PGBD-like_sf"/>
</dbReference>
<feature type="domain" description="Peptidoglycan binding-like" evidence="2">
    <location>
        <begin position="350"/>
        <end position="407"/>
    </location>
</feature>
<dbReference type="EMBL" id="BAABJV010000001">
    <property type="protein sequence ID" value="GAA4764749.1"/>
    <property type="molecule type" value="Genomic_DNA"/>
</dbReference>
<evidence type="ECO:0000259" key="2">
    <source>
        <dbReference type="Pfam" id="PF01471"/>
    </source>
</evidence>
<keyword evidence="4" id="KW-1185">Reference proteome</keyword>
<comment type="caution">
    <text evidence="3">The sequence shown here is derived from an EMBL/GenBank/DDBJ whole genome shotgun (WGS) entry which is preliminary data.</text>
</comment>
<feature type="compositionally biased region" description="Basic and acidic residues" evidence="1">
    <location>
        <begin position="54"/>
        <end position="63"/>
    </location>
</feature>
<dbReference type="SUPFAM" id="SSF47090">
    <property type="entry name" value="PGBD-like"/>
    <property type="match status" value="1"/>
</dbReference>
<evidence type="ECO:0000313" key="3">
    <source>
        <dbReference type="EMBL" id="GAA4764749.1"/>
    </source>
</evidence>
<feature type="region of interest" description="Disordered" evidence="1">
    <location>
        <begin position="243"/>
        <end position="340"/>
    </location>
</feature>
<dbReference type="Pfam" id="PF01471">
    <property type="entry name" value="PG_binding_1"/>
    <property type="match status" value="1"/>
</dbReference>
<protein>
    <recommendedName>
        <fullName evidence="2">Peptidoglycan binding-like domain-containing protein</fullName>
    </recommendedName>
</protein>
<dbReference type="RefSeq" id="WP_345609449.1">
    <property type="nucleotide sequence ID" value="NZ_BAABJV010000001.1"/>
</dbReference>
<evidence type="ECO:0000256" key="1">
    <source>
        <dbReference type="SAM" id="MobiDB-lite"/>
    </source>
</evidence>
<feature type="compositionally biased region" description="Basic residues" evidence="1">
    <location>
        <begin position="179"/>
        <end position="195"/>
    </location>
</feature>
<feature type="region of interest" description="Disordered" evidence="1">
    <location>
        <begin position="50"/>
        <end position="140"/>
    </location>
</feature>
<dbReference type="Gene3D" id="1.10.101.10">
    <property type="entry name" value="PGBD-like superfamily/PGBD"/>
    <property type="match status" value="1"/>
</dbReference>
<feature type="compositionally biased region" description="Pro residues" evidence="1">
    <location>
        <begin position="318"/>
        <end position="328"/>
    </location>
</feature>
<dbReference type="InterPro" id="IPR036366">
    <property type="entry name" value="PGBDSf"/>
</dbReference>
<reference evidence="4" key="1">
    <citation type="journal article" date="2019" name="Int. J. Syst. Evol. Microbiol.">
        <title>The Global Catalogue of Microorganisms (GCM) 10K type strain sequencing project: providing services to taxonomists for standard genome sequencing and annotation.</title>
        <authorList>
            <consortium name="The Broad Institute Genomics Platform"/>
            <consortium name="The Broad Institute Genome Sequencing Center for Infectious Disease"/>
            <person name="Wu L."/>
            <person name="Ma J."/>
        </authorList>
    </citation>
    <scope>NUCLEOTIDE SEQUENCE [LARGE SCALE GENOMIC DNA]</scope>
    <source>
        <strain evidence="4">JCM 18324</strain>
    </source>
</reference>
<sequence length="417" mass="42224">MAQTVCLHCGAAAPPRPDACPCTAAWTGAPEDAEPFAWLRVRPYADAPAPTRHVRVERERGRPVDPAGAGGHLPGPPDRVWGIVQPPLPDPSPREPAGAAGLFDGNASAGTGAEAPPYPWGAPTAPHGASGWPGATADLPAEALPDDTAEVLPDDTVQLRRVPAPAPVPDDPAAPERARGRHRARGRAAGRHARTARPSGGPARTVGIAAAAAAVVGTATLTGALVDEGASVDRVAPVTTRLPAPAASTPAPPASAPPTTPGPSPSPPADDGPASASRAPSASPTPTPTPTRTARPRTAPPPEAGAPGIAAERRRPTSAPPPAPPRPSYSPATGRPSAPAAGDLCCGARGMEVVDLQIRLQRLGLYKGEVDGAYTRRLTRAVASYQRSRGVRADPRGVYGPATQAALRAEVPGILAY</sequence>
<feature type="compositionally biased region" description="Low complexity" evidence="1">
    <location>
        <begin position="271"/>
        <end position="282"/>
    </location>
</feature>
<evidence type="ECO:0000313" key="4">
    <source>
        <dbReference type="Proteomes" id="UP001501147"/>
    </source>
</evidence>
<gene>
    <name evidence="3" type="ORF">GCM10023329_08340</name>
</gene>
<organism evidence="3 4">
    <name type="scientific">Streptomyces sanyensis</name>
    <dbReference type="NCBI Taxonomy" id="568869"/>
    <lineage>
        <taxon>Bacteria</taxon>
        <taxon>Bacillati</taxon>
        <taxon>Actinomycetota</taxon>
        <taxon>Actinomycetes</taxon>
        <taxon>Kitasatosporales</taxon>
        <taxon>Streptomycetaceae</taxon>
        <taxon>Streptomyces</taxon>
    </lineage>
</organism>
<dbReference type="InterPro" id="IPR002477">
    <property type="entry name" value="Peptidoglycan-bd-like"/>
</dbReference>
<proteinExistence type="predicted"/>
<feature type="compositionally biased region" description="Pro residues" evidence="1">
    <location>
        <begin position="250"/>
        <end position="270"/>
    </location>
</feature>
<accession>A0ABP8ZS96</accession>
<name>A0ABP8ZS96_9ACTN</name>